<keyword evidence="14" id="KW-0175">Coiled coil</keyword>
<dbReference type="InterPro" id="IPR006195">
    <property type="entry name" value="aa-tRNA-synth_II"/>
</dbReference>
<dbReference type="Gene3D" id="3.30.1360.30">
    <property type="entry name" value="GAD-like domain"/>
    <property type="match status" value="1"/>
</dbReference>
<keyword evidence="13" id="KW-0326">Glycosidase</keyword>
<evidence type="ECO:0000256" key="14">
    <source>
        <dbReference type="SAM" id="Coils"/>
    </source>
</evidence>
<keyword evidence="3" id="KW-0436">Ligase</keyword>
<evidence type="ECO:0000256" key="10">
    <source>
        <dbReference type="ARBA" id="ARBA00054385"/>
    </source>
</evidence>
<dbReference type="Proteomes" id="UP001175271">
    <property type="component" value="Unassembled WGS sequence"/>
</dbReference>
<dbReference type="PRINTS" id="PR00747">
    <property type="entry name" value="GLYHDRLASE47"/>
</dbReference>
<keyword evidence="5" id="KW-0256">Endoplasmic reticulum</keyword>
<comment type="similarity">
    <text evidence="2 13">Belongs to the glycosyl hydrolase 47 family.</text>
</comment>
<dbReference type="Gene3D" id="3.30.930.10">
    <property type="entry name" value="Bira Bifunctional Protein, Domain 2"/>
    <property type="match status" value="1"/>
</dbReference>
<feature type="coiled-coil region" evidence="14">
    <location>
        <begin position="605"/>
        <end position="632"/>
    </location>
</feature>
<evidence type="ECO:0000256" key="2">
    <source>
        <dbReference type="ARBA" id="ARBA00007658"/>
    </source>
</evidence>
<reference evidence="17" key="1">
    <citation type="submission" date="2023-06" db="EMBL/GenBank/DDBJ databases">
        <title>Genomic analysis of the entomopathogenic nematode Steinernema hermaphroditum.</title>
        <authorList>
            <person name="Schwarz E.M."/>
            <person name="Heppert J.K."/>
            <person name="Baniya A."/>
            <person name="Schwartz H.T."/>
            <person name="Tan C.-H."/>
            <person name="Antoshechkin I."/>
            <person name="Sternberg P.W."/>
            <person name="Goodrich-Blair H."/>
            <person name="Dillman A.R."/>
        </authorList>
    </citation>
    <scope>NUCLEOTIDE SEQUENCE</scope>
    <source>
        <strain evidence="17">PS9179</strain>
        <tissue evidence="17">Whole animal</tissue>
    </source>
</reference>
<evidence type="ECO:0000256" key="1">
    <source>
        <dbReference type="ARBA" id="ARBA00004240"/>
    </source>
</evidence>
<keyword evidence="6" id="KW-0067">ATP-binding</keyword>
<evidence type="ECO:0000256" key="6">
    <source>
        <dbReference type="ARBA" id="ARBA00022840"/>
    </source>
</evidence>
<dbReference type="GO" id="GO:1904154">
    <property type="term" value="P:positive regulation of retrograde protein transport, ER to cytosol"/>
    <property type="evidence" value="ECO:0007669"/>
    <property type="project" value="UniProtKB-ARBA"/>
</dbReference>
<comment type="cofactor">
    <cofactor evidence="12">
        <name>Ca(2+)</name>
        <dbReference type="ChEBI" id="CHEBI:29108"/>
    </cofactor>
</comment>
<evidence type="ECO:0000256" key="4">
    <source>
        <dbReference type="ARBA" id="ARBA00022741"/>
    </source>
</evidence>
<feature type="signal peptide" evidence="15">
    <location>
        <begin position="1"/>
        <end position="21"/>
    </location>
</feature>
<dbReference type="InterPro" id="IPR012340">
    <property type="entry name" value="NA-bd_OB-fold"/>
</dbReference>
<keyword evidence="18" id="KW-1185">Reference proteome</keyword>
<accession>A0AA39HWZ1</accession>
<dbReference type="GO" id="GO:0004812">
    <property type="term" value="F:aminoacyl-tRNA ligase activity"/>
    <property type="evidence" value="ECO:0007669"/>
    <property type="project" value="UniProtKB-KW"/>
</dbReference>
<keyword evidence="9" id="KW-0325">Glycoprotein</keyword>
<dbReference type="InterPro" id="IPR004364">
    <property type="entry name" value="Aa-tRNA-synt_II"/>
</dbReference>
<dbReference type="SUPFAM" id="SSF55681">
    <property type="entry name" value="Class II aaRS and biotin synthetases"/>
    <property type="match status" value="1"/>
</dbReference>
<dbReference type="InterPro" id="IPR047089">
    <property type="entry name" value="Asp-tRNA-ligase_1_N"/>
</dbReference>
<dbReference type="SUPFAM" id="SSF50249">
    <property type="entry name" value="Nucleic acid-binding proteins"/>
    <property type="match status" value="1"/>
</dbReference>
<dbReference type="NCBIfam" id="NF001750">
    <property type="entry name" value="PRK00476.1"/>
    <property type="match status" value="1"/>
</dbReference>
<keyword evidence="13" id="KW-0378">Hydrolase</keyword>
<feature type="active site" evidence="11">
    <location>
        <position position="256"/>
    </location>
</feature>
<dbReference type="InterPro" id="IPR004524">
    <property type="entry name" value="Asp-tRNA-ligase_1"/>
</dbReference>
<evidence type="ECO:0000256" key="3">
    <source>
        <dbReference type="ARBA" id="ARBA00022598"/>
    </source>
</evidence>
<evidence type="ECO:0000313" key="18">
    <source>
        <dbReference type="Proteomes" id="UP001175271"/>
    </source>
</evidence>
<dbReference type="Pfam" id="PF01532">
    <property type="entry name" value="Glyco_hydro_47"/>
    <property type="match status" value="1"/>
</dbReference>
<keyword evidence="7" id="KW-0648">Protein biosynthesis</keyword>
<organism evidence="17 18">
    <name type="scientific">Steinernema hermaphroditum</name>
    <dbReference type="NCBI Taxonomy" id="289476"/>
    <lineage>
        <taxon>Eukaryota</taxon>
        <taxon>Metazoa</taxon>
        <taxon>Ecdysozoa</taxon>
        <taxon>Nematoda</taxon>
        <taxon>Chromadorea</taxon>
        <taxon>Rhabditida</taxon>
        <taxon>Tylenchina</taxon>
        <taxon>Panagrolaimomorpha</taxon>
        <taxon>Strongyloidoidea</taxon>
        <taxon>Steinernematidae</taxon>
        <taxon>Steinernema</taxon>
    </lineage>
</organism>
<feature type="binding site" evidence="12">
    <location>
        <position position="473"/>
    </location>
    <ligand>
        <name>Ca(2+)</name>
        <dbReference type="ChEBI" id="CHEBI:29108"/>
    </ligand>
</feature>
<dbReference type="GO" id="GO:0016020">
    <property type="term" value="C:membrane"/>
    <property type="evidence" value="ECO:0007669"/>
    <property type="project" value="InterPro"/>
</dbReference>
<evidence type="ECO:0000256" key="8">
    <source>
        <dbReference type="ARBA" id="ARBA00023146"/>
    </source>
</evidence>
<evidence type="ECO:0000313" key="17">
    <source>
        <dbReference type="EMBL" id="KAK0412871.1"/>
    </source>
</evidence>
<feature type="domain" description="Aminoacyl-transfer RNA synthetases class-II family profile" evidence="16">
    <location>
        <begin position="980"/>
        <end position="1403"/>
    </location>
</feature>
<dbReference type="GO" id="GO:0004571">
    <property type="term" value="F:mannosyl-oligosaccharide 1,2-alpha-mannosidase activity"/>
    <property type="evidence" value="ECO:0007669"/>
    <property type="project" value="InterPro"/>
</dbReference>
<sequence length="1441" mass="162577">MLLRIPNFLLVLLLTHYNVIGIEFSREKMLHYRDRVKSMFYHAYNGYLEHAYPLDELKPITCSGMDTWGSFSLTLIDALDTLVIMGNETEFKRAVDLVLANVKVDANVNVSVFETNIRVVGGLLSAHLMSGRVKDMNLDPGWPCSGPLLALAERFAQKLLPAFNTETGMPYGTVNLKYGVHRYETPVTCTAGVGTFILEFGTLSRLTGNPHYERIALKALQALWKSRSTIGLVGNHINVKTGAWTATDAGIGAGVDSYFEYLAKGALLFQRPLLMRQFNEYEKAINKHVRKDDWFMWVSMTKGQVSLPVFQSLEAFWPGVLTLVGNVEDARRIMLTYNQVVRQYGFPPEFYHINNLETVAGREGYPLRPEVVESLMYLYRSTDDPSFLHIAAGMIEAIDQGAKTKCGYATVKNVNDLVKEDRMESFFLSETTKYLYLLFDPDNFMHNDGSEARIVHTTNGECALDAGGYIFNTEAHPIDPAALYCCGSKRQKDVEMLQKFEDNIDFVSLLDLDDPALKELGKKLDEKDLSTEAKDLGISEEDQDRAVYFSRNYNYDDVEYEVEKEEDVPQYVDKKRDEREQVGSAGLGVEAVEVGSQQTHIPAPVTNEEEQRKIANREMKKLVNNVARIDKALKHNKRTGQSSEKLTEMLKKMKHEYGAVLNASKDLERLDIKRFVKQLEKEAKAAKVPVVAAECEGCCRKLDERSDSIALRKMLNTVYGKHLYPRQGVRFVQGPICAESDKPTIEKQYFNIPPEVSSTEEFSQTLDVIEAIDFSTFKYSRLALEQFDLLSAPIPGFASLFTGGSQVLAKTVANATVMLLRQVCRRLQLRSAAYSTVGGINSFTTRTHNCGELRLVNEGEPVTVFGWLAFKRLNRFLILRDSYGTVQANLGEAGMQKYADLVRSLPYESVVRVNGKVRDRGADRNKTMTTGDVEIDVEEIEVVNAADANLPYSMRTEPNEKTRMKYRYIDLRSSKMQENLRLRSSLVHSMRRFLVEKSHFVEVETPTLFRRTPGGAAEFVVPAPKPNIGHCYSLPQSPQQFKQLLMVGGIDRYFQIARCYRDEGAKSDRQPEFTQVDVELSFTTQENVLNLIEHLIVSSWPESMADLKPEAPFQRLAYADAMRLYGSDKPDLRIPWQIQDCTNHFESFLKKAEDKEFAARTIVARGVGRNVTNAMKKDWKRIIGLNPLGTNFDVFTPAKPVWFKAMDRERFMGDFGVGENDAVVIAWGDSESVQWTLGQMRNLVADTIGLRAQQQMNFAWVVDFPLFVKNEETGDLESAHHPFTAPIPQHEERLYQNDKLMDIRAQHYDLVMNGVELGGGSIRIHDAKQQTYVIEKILGESVENLTHLIDALASGAPPHGGFALGLDRYVALLAGRGDANQSIRDVIAFPKSKEGRDLMVNAPVIPCPQVADRYGLKFDLEKQGANDESFGQNRDSCQGVF</sequence>
<keyword evidence="15" id="KW-0732">Signal</keyword>
<dbReference type="Gene3D" id="2.40.50.140">
    <property type="entry name" value="Nucleic acid-binding proteins"/>
    <property type="match status" value="1"/>
</dbReference>
<feature type="active site" evidence="11">
    <location>
        <position position="370"/>
    </location>
</feature>
<dbReference type="GO" id="GO:1904380">
    <property type="term" value="P:endoplasmic reticulum mannose trimming"/>
    <property type="evidence" value="ECO:0007669"/>
    <property type="project" value="InterPro"/>
</dbReference>
<comment type="subcellular location">
    <subcellularLocation>
        <location evidence="1">Endoplasmic reticulum</location>
    </subcellularLocation>
</comment>
<gene>
    <name evidence="17" type="ORF">QR680_006458</name>
</gene>
<dbReference type="InterPro" id="IPR004115">
    <property type="entry name" value="GAD-like_sf"/>
</dbReference>
<feature type="active site" description="Proton donor" evidence="11">
    <location>
        <position position="114"/>
    </location>
</feature>
<dbReference type="PANTHER" id="PTHR45679">
    <property type="entry name" value="ER DEGRADATION-ENHANCING ALPHA-MANNOSIDASE-LIKE PROTEIN 2"/>
    <property type="match status" value="1"/>
</dbReference>
<dbReference type="GO" id="GO:0005524">
    <property type="term" value="F:ATP binding"/>
    <property type="evidence" value="ECO:0007669"/>
    <property type="project" value="UniProtKB-KW"/>
</dbReference>
<dbReference type="Gene3D" id="1.50.10.10">
    <property type="match status" value="1"/>
</dbReference>
<dbReference type="InterPro" id="IPR036026">
    <property type="entry name" value="Seven-hairpin_glycosidases"/>
</dbReference>
<dbReference type="SUPFAM" id="SSF48225">
    <property type="entry name" value="Seven-hairpin glycosidases"/>
    <property type="match status" value="1"/>
</dbReference>
<feature type="active site" description="Proton donor" evidence="11">
    <location>
        <position position="349"/>
    </location>
</feature>
<dbReference type="GO" id="GO:0005975">
    <property type="term" value="P:carbohydrate metabolic process"/>
    <property type="evidence" value="ECO:0007669"/>
    <property type="project" value="InterPro"/>
</dbReference>
<dbReference type="Pfam" id="PF00152">
    <property type="entry name" value="tRNA-synt_2"/>
    <property type="match status" value="1"/>
</dbReference>
<proteinExistence type="inferred from homology"/>
<dbReference type="InterPro" id="IPR004365">
    <property type="entry name" value="NA-bd_OB_tRNA"/>
</dbReference>
<keyword evidence="12" id="KW-0479">Metal-binding</keyword>
<dbReference type="PROSITE" id="PS50862">
    <property type="entry name" value="AA_TRNA_LIGASE_II"/>
    <property type="match status" value="1"/>
</dbReference>
<dbReference type="InterPro" id="IPR044674">
    <property type="entry name" value="EDEM1/2/3"/>
</dbReference>
<evidence type="ECO:0000259" key="16">
    <source>
        <dbReference type="PROSITE" id="PS50862"/>
    </source>
</evidence>
<evidence type="ECO:0000256" key="9">
    <source>
        <dbReference type="ARBA" id="ARBA00023180"/>
    </source>
</evidence>
<evidence type="ECO:0000256" key="15">
    <source>
        <dbReference type="SAM" id="SignalP"/>
    </source>
</evidence>
<dbReference type="InterPro" id="IPR045864">
    <property type="entry name" value="aa-tRNA-synth_II/BPL/LPL"/>
</dbReference>
<evidence type="ECO:0000256" key="12">
    <source>
        <dbReference type="PIRSR" id="PIRSR601382-2"/>
    </source>
</evidence>
<evidence type="ECO:0000256" key="5">
    <source>
        <dbReference type="ARBA" id="ARBA00022824"/>
    </source>
</evidence>
<dbReference type="GO" id="GO:0005509">
    <property type="term" value="F:calcium ion binding"/>
    <property type="evidence" value="ECO:0007669"/>
    <property type="project" value="InterPro"/>
</dbReference>
<evidence type="ECO:0000256" key="11">
    <source>
        <dbReference type="PIRSR" id="PIRSR601382-1"/>
    </source>
</evidence>
<dbReference type="GO" id="GO:0006418">
    <property type="term" value="P:tRNA aminoacylation for protein translation"/>
    <property type="evidence" value="ECO:0007669"/>
    <property type="project" value="InterPro"/>
</dbReference>
<comment type="caution">
    <text evidence="17">The sequence shown here is derived from an EMBL/GenBank/DDBJ whole genome shotgun (WGS) entry which is preliminary data.</text>
</comment>
<keyword evidence="12" id="KW-0106">Calcium</keyword>
<dbReference type="PANTHER" id="PTHR45679:SF6">
    <property type="entry name" value="ER DEGRADATION-ENHANCING ALPHA-MANNOSIDASE-LIKE PROTEIN 2"/>
    <property type="match status" value="1"/>
</dbReference>
<comment type="function">
    <text evidence="10">Involved in the endoplasmic reticulum-associated degradation (ERAD) pathway that targets misfolded glycoproteins for degradation in an N-glycan-dependent manner. May initiate ERAD by promoting the first mannose trimming step of ERAD substrates, from Man9GlcNAc2 to Man8GlcNAc2. Seems to recognize and bind to exposed hydrophobic regions in target proteins.</text>
</comment>
<dbReference type="FunFam" id="1.50.10.10:FF:000015">
    <property type="entry name" value="alpha-1,2-Mannosidase"/>
    <property type="match status" value="1"/>
</dbReference>
<dbReference type="InterPro" id="IPR001382">
    <property type="entry name" value="Glyco_hydro_47"/>
</dbReference>
<protein>
    <recommendedName>
        <fullName evidence="13">alpha-1,2-Mannosidase</fullName>
        <ecNumber evidence="13">3.2.1.-</ecNumber>
    </recommendedName>
</protein>
<dbReference type="Pfam" id="PF01336">
    <property type="entry name" value="tRNA_anti-codon"/>
    <property type="match status" value="1"/>
</dbReference>
<dbReference type="GO" id="GO:0044322">
    <property type="term" value="C:endoplasmic reticulum quality control compartment"/>
    <property type="evidence" value="ECO:0007669"/>
    <property type="project" value="GOC"/>
</dbReference>
<dbReference type="GO" id="GO:0003676">
    <property type="term" value="F:nucleic acid binding"/>
    <property type="evidence" value="ECO:0007669"/>
    <property type="project" value="InterPro"/>
</dbReference>
<feature type="chain" id="PRO_5041421916" description="alpha-1,2-Mannosidase" evidence="15">
    <location>
        <begin position="22"/>
        <end position="1441"/>
    </location>
</feature>
<name>A0AA39HWZ1_9BILA</name>
<dbReference type="EMBL" id="JAUCMV010000003">
    <property type="protein sequence ID" value="KAK0412871.1"/>
    <property type="molecule type" value="Genomic_DNA"/>
</dbReference>
<keyword evidence="8" id="KW-0030">Aminoacyl-tRNA synthetase</keyword>
<evidence type="ECO:0000256" key="7">
    <source>
        <dbReference type="ARBA" id="ARBA00022917"/>
    </source>
</evidence>
<dbReference type="InterPro" id="IPR012341">
    <property type="entry name" value="6hp_glycosidase-like_sf"/>
</dbReference>
<evidence type="ECO:0000256" key="13">
    <source>
        <dbReference type="RuleBase" id="RU361193"/>
    </source>
</evidence>
<dbReference type="HAMAP" id="MF_00044">
    <property type="entry name" value="Asp_tRNA_synth_type1"/>
    <property type="match status" value="1"/>
</dbReference>
<dbReference type="CDD" id="cd04317">
    <property type="entry name" value="EcAspRS_like_N"/>
    <property type="match status" value="1"/>
</dbReference>
<keyword evidence="4" id="KW-0547">Nucleotide-binding</keyword>
<dbReference type="NCBIfam" id="TIGR00459">
    <property type="entry name" value="aspS_bact"/>
    <property type="match status" value="1"/>
</dbReference>
<dbReference type="EC" id="3.2.1.-" evidence="13"/>